<evidence type="ECO:0000256" key="6">
    <source>
        <dbReference type="ARBA" id="ARBA00022833"/>
    </source>
</evidence>
<keyword evidence="11" id="KW-0539">Nucleus</keyword>
<evidence type="ECO:0000259" key="17">
    <source>
        <dbReference type="PROSITE" id="PS50135"/>
    </source>
</evidence>
<dbReference type="InterPro" id="IPR013083">
    <property type="entry name" value="Znf_RING/FYVE/PHD"/>
</dbReference>
<comment type="caution">
    <text evidence="19">The sequence shown here is derived from an EMBL/GenBank/DDBJ whole genome shotgun (WGS) entry which is preliminary data.</text>
</comment>
<dbReference type="InterPro" id="IPR043145">
    <property type="entry name" value="Znf_ZZ_sf"/>
</dbReference>
<dbReference type="PROSITE" id="PS01357">
    <property type="entry name" value="ZF_ZZ_1"/>
    <property type="match status" value="1"/>
</dbReference>
<dbReference type="InterPro" id="IPR056484">
    <property type="entry name" value="PHD_P300"/>
</dbReference>
<dbReference type="SMART" id="SM00297">
    <property type="entry name" value="BROMO"/>
    <property type="match status" value="1"/>
</dbReference>
<feature type="domain" description="Bromo" evidence="16">
    <location>
        <begin position="57"/>
        <end position="129"/>
    </location>
</feature>
<dbReference type="SUPFAM" id="SSF57850">
    <property type="entry name" value="RING/U-box"/>
    <property type="match status" value="1"/>
</dbReference>
<evidence type="ECO:0000256" key="10">
    <source>
        <dbReference type="ARBA" id="ARBA00023163"/>
    </source>
</evidence>
<dbReference type="PANTHER" id="PTHR13808">
    <property type="entry name" value="CBP/P300-RELATED"/>
    <property type="match status" value="1"/>
</dbReference>
<protein>
    <recommendedName>
        <fullName evidence="2">histone acetyltransferase</fullName>
        <ecNumber evidence="2">2.3.1.48</ecNumber>
    </recommendedName>
</protein>
<feature type="region of interest" description="Disordered" evidence="15">
    <location>
        <begin position="1"/>
        <end position="23"/>
    </location>
</feature>
<dbReference type="InterPro" id="IPR036427">
    <property type="entry name" value="Bromodomain-like_sf"/>
</dbReference>
<evidence type="ECO:0000256" key="4">
    <source>
        <dbReference type="ARBA" id="ARBA00022723"/>
    </source>
</evidence>
<dbReference type="InterPro" id="IPR038547">
    <property type="entry name" value="RING_CBP-p300_sf"/>
</dbReference>
<evidence type="ECO:0000256" key="9">
    <source>
        <dbReference type="ARBA" id="ARBA00023117"/>
    </source>
</evidence>
<dbReference type="GO" id="GO:0000123">
    <property type="term" value="C:histone acetyltransferase complex"/>
    <property type="evidence" value="ECO:0007669"/>
    <property type="project" value="TreeGrafter"/>
</dbReference>
<feature type="domain" description="ZZ-type" evidence="17">
    <location>
        <begin position="654"/>
        <end position="703"/>
    </location>
</feature>
<evidence type="ECO:0000256" key="15">
    <source>
        <dbReference type="SAM" id="MobiDB-lite"/>
    </source>
</evidence>
<dbReference type="SMART" id="SM01250">
    <property type="entry name" value="KAT11"/>
    <property type="match status" value="1"/>
</dbReference>
<dbReference type="GO" id="GO:0008270">
    <property type="term" value="F:zinc ion binding"/>
    <property type="evidence" value="ECO:0007669"/>
    <property type="project" value="UniProtKB-KW"/>
</dbReference>
<evidence type="ECO:0000256" key="3">
    <source>
        <dbReference type="ARBA" id="ARBA00022679"/>
    </source>
</evidence>
<evidence type="ECO:0000256" key="11">
    <source>
        <dbReference type="ARBA" id="ARBA00023242"/>
    </source>
</evidence>
<dbReference type="Pfam" id="PF00569">
    <property type="entry name" value="ZZ"/>
    <property type="match status" value="1"/>
</dbReference>
<dbReference type="GO" id="GO:0005667">
    <property type="term" value="C:transcription regulator complex"/>
    <property type="evidence" value="ECO:0007669"/>
    <property type="project" value="TreeGrafter"/>
</dbReference>
<dbReference type="Proteomes" id="UP000663873">
    <property type="component" value="Unassembled WGS sequence"/>
</dbReference>
<dbReference type="EMBL" id="CAJNXB010000777">
    <property type="protein sequence ID" value="CAF3098113.1"/>
    <property type="molecule type" value="Genomic_DNA"/>
</dbReference>
<keyword evidence="22" id="KW-1185">Reference proteome</keyword>
<keyword evidence="10" id="KW-0804">Transcription</keyword>
<dbReference type="Gene3D" id="2.10.110.40">
    <property type="match status" value="1"/>
</dbReference>
<evidence type="ECO:0000256" key="8">
    <source>
        <dbReference type="ARBA" id="ARBA00023015"/>
    </source>
</evidence>
<keyword evidence="4" id="KW-0479">Metal-binding</keyword>
<comment type="catalytic activity">
    <reaction evidence="12">
        <text>L-lysyl-[protein] + acetyl-CoA = N(6)-acetyl-L-lysyl-[protein] + CoA + H(+)</text>
        <dbReference type="Rhea" id="RHEA:45948"/>
        <dbReference type="Rhea" id="RHEA-COMP:9752"/>
        <dbReference type="Rhea" id="RHEA-COMP:10731"/>
        <dbReference type="ChEBI" id="CHEBI:15378"/>
        <dbReference type="ChEBI" id="CHEBI:29969"/>
        <dbReference type="ChEBI" id="CHEBI:57287"/>
        <dbReference type="ChEBI" id="CHEBI:57288"/>
        <dbReference type="ChEBI" id="CHEBI:61930"/>
        <dbReference type="EC" id="2.3.1.48"/>
    </reaction>
</comment>
<keyword evidence="3" id="KW-0808">Transferase</keyword>
<evidence type="ECO:0000256" key="13">
    <source>
        <dbReference type="PROSITE-ProRule" id="PRU00035"/>
    </source>
</evidence>
<sequence length="717" mass="83422">MIKNETATTMSGSHSSLSISNDKKPTMKEIDALPTHPVQFTAEYLLACLEPIIQKMIDSEESHPFRQPVDPGALNATNYSTIIKHPMDISTMHSKLLHGEYKNPLQFCDDAWLMFDNAWRYNSRSMKIYKMCQRLAKLFVESINPVLQSSGYCCADRYAYFPKVFVCCGIRQFCEILCGANYYSYKNPEPSRLNLSNNQYRFCFVCFNSIQSESIFVGDDPTQTLVEIPKNLFLSAINDVLEPEIMVDCIVCKRRWHQVCALHCDQIWPDGFICNTCVREYNLPRKENCHKAENLPPTDLSSQLESRVNKFLLDKNCHEGRVTIRVLHSGDKICHVNPKSKRYFSNQVTNDGFPYRTKTIFAFQEIDGAEVAFFGMYVQEYDEHCPAPNTRRVYISIFDTVRFFRPNLYRQDVYHEILIGYLDYVKQRGYMYAHMWACPAIENYDYIFFRHPPEQRLPKVKRLQNWCKKMLDRAMEEDVVIDYKDILEDCLDNEIQAAFDIPYFVGDFWPTTIEATIKELDQQDEDSDYPIESEISNKRKCANADENKSLKRTKTREELGKSQMPPCTDLKSKIFSIMKRIKEAFFVIYLHNPMKTSPPAVNDADAPIECDLMDTRDAFLSFSCDKNLEFSSLRRAKFSTMAFLSEIHVSKTENSIYNCNNCRQQCDVRYHCTRCGDFDLCEKCFNIEPKHEHKMECSVPSIVDVNQDDKSNPLNNV</sequence>
<evidence type="ECO:0000256" key="2">
    <source>
        <dbReference type="ARBA" id="ARBA00013184"/>
    </source>
</evidence>
<dbReference type="InterPro" id="IPR031162">
    <property type="entry name" value="CBP_P300_HAT"/>
</dbReference>
<dbReference type="Proteomes" id="UP000663825">
    <property type="component" value="Unassembled WGS sequence"/>
</dbReference>
<name>A0A817NA19_9BILA</name>
<evidence type="ECO:0000313" key="20">
    <source>
        <dbReference type="EMBL" id="CAF4423617.1"/>
    </source>
</evidence>
<comment type="subcellular location">
    <subcellularLocation>
        <location evidence="1">Nucleus</location>
    </subcellularLocation>
</comment>
<evidence type="ECO:0000259" key="16">
    <source>
        <dbReference type="PROSITE" id="PS50014"/>
    </source>
</evidence>
<dbReference type="Gene3D" id="1.20.920.10">
    <property type="entry name" value="Bromodomain-like"/>
    <property type="match status" value="1"/>
</dbReference>
<dbReference type="Gene3D" id="3.30.60.90">
    <property type="match status" value="1"/>
</dbReference>
<accession>A0A817NA19</accession>
<dbReference type="SUPFAM" id="SSF47370">
    <property type="entry name" value="Bromodomain"/>
    <property type="match status" value="1"/>
</dbReference>
<dbReference type="GO" id="GO:0031490">
    <property type="term" value="F:chromatin DNA binding"/>
    <property type="evidence" value="ECO:0007669"/>
    <property type="project" value="TreeGrafter"/>
</dbReference>
<dbReference type="Gene3D" id="3.30.40.10">
    <property type="entry name" value="Zinc/RING finger domain, C3HC4 (zinc finger)"/>
    <property type="match status" value="1"/>
</dbReference>
<dbReference type="Pfam" id="PF00439">
    <property type="entry name" value="Bromodomain"/>
    <property type="match status" value="1"/>
</dbReference>
<evidence type="ECO:0000256" key="5">
    <source>
        <dbReference type="ARBA" id="ARBA00022771"/>
    </source>
</evidence>
<dbReference type="InterPro" id="IPR001487">
    <property type="entry name" value="Bromodomain"/>
</dbReference>
<keyword evidence="9 13" id="KW-0103">Bromodomain</keyword>
<dbReference type="OrthoDB" id="899at2759"/>
<dbReference type="GO" id="GO:0005634">
    <property type="term" value="C:nucleus"/>
    <property type="evidence" value="ECO:0007669"/>
    <property type="project" value="UniProtKB-SubCell"/>
</dbReference>
<keyword evidence="5 14" id="KW-0863">Zinc-finger</keyword>
<feature type="compositionally biased region" description="Polar residues" evidence="15">
    <location>
        <begin position="1"/>
        <end position="20"/>
    </location>
</feature>
<dbReference type="EC" id="2.3.1.48" evidence="2"/>
<dbReference type="GO" id="GO:0045944">
    <property type="term" value="P:positive regulation of transcription by RNA polymerase II"/>
    <property type="evidence" value="ECO:0007669"/>
    <property type="project" value="TreeGrafter"/>
</dbReference>
<proteinExistence type="predicted"/>
<dbReference type="Pfam" id="PF23570">
    <property type="entry name" value="PHD_P300"/>
    <property type="match status" value="1"/>
</dbReference>
<evidence type="ECO:0000259" key="18">
    <source>
        <dbReference type="PROSITE" id="PS51727"/>
    </source>
</evidence>
<dbReference type="CDD" id="cd15557">
    <property type="entry name" value="PHD_CBP_p300"/>
    <property type="match status" value="1"/>
</dbReference>
<keyword evidence="6" id="KW-0862">Zinc</keyword>
<gene>
    <name evidence="19" type="ORF">TIS948_LOCUS6798</name>
    <name evidence="20" type="ORF">UJA718_LOCUS20774</name>
</gene>
<dbReference type="PRINTS" id="PR00503">
    <property type="entry name" value="BROMODOMAIN"/>
</dbReference>
<keyword evidence="8" id="KW-0805">Transcription regulation</keyword>
<dbReference type="GO" id="GO:0003713">
    <property type="term" value="F:transcription coactivator activity"/>
    <property type="evidence" value="ECO:0007669"/>
    <property type="project" value="TreeGrafter"/>
</dbReference>
<dbReference type="AlphaFoldDB" id="A0A817NA19"/>
<dbReference type="InterPro" id="IPR013178">
    <property type="entry name" value="Histone_AcTrfase_Rtt109/CBP"/>
</dbReference>
<evidence type="ECO:0000256" key="1">
    <source>
        <dbReference type="ARBA" id="ARBA00004123"/>
    </source>
</evidence>
<evidence type="ECO:0000256" key="7">
    <source>
        <dbReference type="ARBA" id="ARBA00022853"/>
    </source>
</evidence>
<dbReference type="PROSITE" id="PS50014">
    <property type="entry name" value="BROMODOMAIN_2"/>
    <property type="match status" value="1"/>
</dbReference>
<dbReference type="GO" id="GO:0004402">
    <property type="term" value="F:histone acetyltransferase activity"/>
    <property type="evidence" value="ECO:0007669"/>
    <property type="project" value="InterPro"/>
</dbReference>
<dbReference type="PROSITE" id="PS51727">
    <property type="entry name" value="CBP_P300_HAT"/>
    <property type="match status" value="1"/>
</dbReference>
<dbReference type="SMART" id="SM00291">
    <property type="entry name" value="ZnF_ZZ"/>
    <property type="match status" value="1"/>
</dbReference>
<dbReference type="PANTHER" id="PTHR13808:SF1">
    <property type="entry name" value="HISTONE ACETYLTRANSFERASE"/>
    <property type="match status" value="1"/>
</dbReference>
<evidence type="ECO:0000256" key="12">
    <source>
        <dbReference type="ARBA" id="ARBA00048017"/>
    </source>
</evidence>
<evidence type="ECO:0000313" key="21">
    <source>
        <dbReference type="Proteomes" id="UP000663825"/>
    </source>
</evidence>
<evidence type="ECO:0000313" key="22">
    <source>
        <dbReference type="Proteomes" id="UP000663873"/>
    </source>
</evidence>
<dbReference type="PROSITE" id="PS50135">
    <property type="entry name" value="ZF_ZZ_2"/>
    <property type="match status" value="1"/>
</dbReference>
<evidence type="ECO:0000313" key="19">
    <source>
        <dbReference type="EMBL" id="CAF3098113.1"/>
    </source>
</evidence>
<keyword evidence="7" id="KW-0156">Chromatin regulator</keyword>
<reference evidence="19" key="1">
    <citation type="submission" date="2021-02" db="EMBL/GenBank/DDBJ databases">
        <authorList>
            <person name="Nowell W R."/>
        </authorList>
    </citation>
    <scope>NUCLEOTIDE SEQUENCE</scope>
</reference>
<feature type="domain" description="CBP/p300-type HAT" evidence="18">
    <location>
        <begin position="289"/>
        <end position="652"/>
    </location>
</feature>
<dbReference type="EMBL" id="CAJOBP010003927">
    <property type="protein sequence ID" value="CAF4423617.1"/>
    <property type="molecule type" value="Genomic_DNA"/>
</dbReference>
<dbReference type="InterPro" id="IPR000433">
    <property type="entry name" value="Znf_ZZ"/>
</dbReference>
<organism evidence="19 21">
    <name type="scientific">Rotaria socialis</name>
    <dbReference type="NCBI Taxonomy" id="392032"/>
    <lineage>
        <taxon>Eukaryota</taxon>
        <taxon>Metazoa</taxon>
        <taxon>Spiralia</taxon>
        <taxon>Gnathifera</taxon>
        <taxon>Rotifera</taxon>
        <taxon>Eurotatoria</taxon>
        <taxon>Bdelloidea</taxon>
        <taxon>Philodinida</taxon>
        <taxon>Philodinidae</taxon>
        <taxon>Rotaria</taxon>
    </lineage>
</organism>
<evidence type="ECO:0000256" key="14">
    <source>
        <dbReference type="PROSITE-ProRule" id="PRU00228"/>
    </source>
</evidence>
<dbReference type="Pfam" id="PF08214">
    <property type="entry name" value="HAT_KAT11"/>
    <property type="match status" value="1"/>
</dbReference>